<gene>
    <name evidence="1" type="ORF">CO674_35450</name>
</gene>
<protein>
    <recommendedName>
        <fullName evidence="3">DUF4238 domain-containing protein</fullName>
    </recommendedName>
</protein>
<evidence type="ECO:0000313" key="2">
    <source>
        <dbReference type="Proteomes" id="UP000219914"/>
    </source>
</evidence>
<dbReference type="Proteomes" id="UP000219914">
    <property type="component" value="Unassembled WGS sequence"/>
</dbReference>
<sequence length="89" mass="10114">MAAHHFVPQLLLRRFSHDGVHLNFMEKGTRRIFGGTVAKSFSLKDFHRIAPDGLPQFDDLAEEQLVRKRDFRCALTAAAPLNRPRIGSD</sequence>
<feature type="non-terminal residue" evidence="1">
    <location>
        <position position="89"/>
    </location>
</feature>
<keyword evidence="2" id="KW-1185">Reference proteome</keyword>
<name>A0ABX4JG59_9HYPH</name>
<comment type="caution">
    <text evidence="1">The sequence shown here is derived from an EMBL/GenBank/DDBJ whole genome shotgun (WGS) entry which is preliminary data.</text>
</comment>
<reference evidence="1 2" key="1">
    <citation type="submission" date="2017-09" db="EMBL/GenBank/DDBJ databases">
        <title>Comparative genomics of rhizobia isolated from Phaseolus vulgaris in China.</title>
        <authorList>
            <person name="Tong W."/>
        </authorList>
    </citation>
    <scope>NUCLEOTIDE SEQUENCE [LARGE SCALE GENOMIC DNA]</scope>
    <source>
        <strain evidence="1 2">FH14</strain>
    </source>
</reference>
<proteinExistence type="predicted"/>
<organism evidence="1 2">
    <name type="scientific">Rhizobium hidalgonense</name>
    <dbReference type="NCBI Taxonomy" id="1538159"/>
    <lineage>
        <taxon>Bacteria</taxon>
        <taxon>Pseudomonadati</taxon>
        <taxon>Pseudomonadota</taxon>
        <taxon>Alphaproteobacteria</taxon>
        <taxon>Hyphomicrobiales</taxon>
        <taxon>Rhizobiaceae</taxon>
        <taxon>Rhizobium/Agrobacterium group</taxon>
        <taxon>Rhizobium</taxon>
    </lineage>
</organism>
<dbReference type="RefSeq" id="WP_133118224.1">
    <property type="nucleotide sequence ID" value="NZ_LODW01000115.1"/>
</dbReference>
<evidence type="ECO:0008006" key="3">
    <source>
        <dbReference type="Google" id="ProtNLM"/>
    </source>
</evidence>
<dbReference type="EMBL" id="NWSY01000081">
    <property type="protein sequence ID" value="PDT19039.1"/>
    <property type="molecule type" value="Genomic_DNA"/>
</dbReference>
<accession>A0ABX4JG59</accession>
<dbReference type="InterPro" id="IPR025332">
    <property type="entry name" value="DUF4238"/>
</dbReference>
<evidence type="ECO:0000313" key="1">
    <source>
        <dbReference type="EMBL" id="PDT19039.1"/>
    </source>
</evidence>
<dbReference type="Pfam" id="PF14022">
    <property type="entry name" value="DUF4238"/>
    <property type="match status" value="1"/>
</dbReference>